<feature type="domain" description="VOC" evidence="1">
    <location>
        <begin position="29"/>
        <end position="143"/>
    </location>
</feature>
<proteinExistence type="predicted"/>
<dbReference type="InterPro" id="IPR029068">
    <property type="entry name" value="Glyas_Bleomycin-R_OHBP_Dase"/>
</dbReference>
<dbReference type="PROSITE" id="PS51819">
    <property type="entry name" value="VOC"/>
    <property type="match status" value="1"/>
</dbReference>
<name>A0A444VZT3_9FLAO</name>
<dbReference type="SUPFAM" id="SSF54593">
    <property type="entry name" value="Glyoxalase/Bleomycin resistance protein/Dihydroxybiphenyl dioxygenase"/>
    <property type="match status" value="1"/>
</dbReference>
<keyword evidence="2" id="KW-0560">Oxidoreductase</keyword>
<dbReference type="InterPro" id="IPR037523">
    <property type="entry name" value="VOC_core"/>
</dbReference>
<dbReference type="Proteomes" id="UP000290433">
    <property type="component" value="Unassembled WGS sequence"/>
</dbReference>
<reference evidence="2 3" key="1">
    <citation type="submission" date="2014-12" db="EMBL/GenBank/DDBJ databases">
        <title>Genome sequence of Flavobacterium anhuiense RCM74.</title>
        <authorList>
            <person name="Kim J.F."/>
            <person name="Song J.Y."/>
            <person name="Kwak M.-J."/>
            <person name="Lee S.-W."/>
        </authorList>
    </citation>
    <scope>NUCLEOTIDE SEQUENCE [LARGE SCALE GENOMIC DNA]</scope>
    <source>
        <strain evidence="2 3">RCM74</strain>
    </source>
</reference>
<evidence type="ECO:0000259" key="1">
    <source>
        <dbReference type="PROSITE" id="PS51819"/>
    </source>
</evidence>
<evidence type="ECO:0000313" key="2">
    <source>
        <dbReference type="EMBL" id="RYJ39083.1"/>
    </source>
</evidence>
<dbReference type="GO" id="GO:0051213">
    <property type="term" value="F:dioxygenase activity"/>
    <property type="evidence" value="ECO:0007669"/>
    <property type="project" value="UniProtKB-KW"/>
</dbReference>
<dbReference type="AlphaFoldDB" id="A0A444VZT3"/>
<organism evidence="2 3">
    <name type="scientific">Flavobacterium anhuiense</name>
    <dbReference type="NCBI Taxonomy" id="459526"/>
    <lineage>
        <taxon>Bacteria</taxon>
        <taxon>Pseudomonadati</taxon>
        <taxon>Bacteroidota</taxon>
        <taxon>Flavobacteriia</taxon>
        <taxon>Flavobacteriales</taxon>
        <taxon>Flavobacteriaceae</taxon>
        <taxon>Flavobacterium</taxon>
    </lineage>
</organism>
<comment type="caution">
    <text evidence="2">The sequence shown here is derived from an EMBL/GenBank/DDBJ whole genome shotgun (WGS) entry which is preliminary data.</text>
</comment>
<protein>
    <submittedName>
        <fullName evidence="2">Glyoxalase/bleomycin resistance protein/dioxygenase</fullName>
    </submittedName>
</protein>
<evidence type="ECO:0000313" key="3">
    <source>
        <dbReference type="Proteomes" id="UP000290433"/>
    </source>
</evidence>
<sequence>MLYPSEKRLHFLNLFKTKRNILSIKHIMKLEHIQIETNNILKITAFYQDVLELSIIEKDENSVSIQAGNSVLKFVENSSFKSIYHFAFNIPENKLDEAIKWCKNKVDFILIEDQNVITNFENWSAQAVYFYDTNGNLLEFIARHDLNNSQTEAFNSKSILNISEIGIVNENPLELGNQLIAKHGLNFFSKNTNSEAFAAIGDDEGLLIMVKPNRNWYPTQTPSEKNKTEVRLENNGIKIDLYF</sequence>
<accession>A0A444VZT3</accession>
<dbReference type="Gene3D" id="3.10.180.10">
    <property type="entry name" value="2,3-Dihydroxybiphenyl 1,2-Dioxygenase, domain 1"/>
    <property type="match status" value="1"/>
</dbReference>
<dbReference type="EMBL" id="JUIV01000005">
    <property type="protein sequence ID" value="RYJ39083.1"/>
    <property type="molecule type" value="Genomic_DNA"/>
</dbReference>
<gene>
    <name evidence="2" type="ORF">NU08_1921</name>
</gene>
<keyword evidence="2" id="KW-0223">Dioxygenase</keyword>